<sequence length="266" mass="28477">MPSTLAPEKKHAALLPPSRRHGGGGPAARAGAYITTRCGLRSSQPGLRPCRAGGIEGPPLSFSALSRSTGVTTERGGLISEARGSFAGAGRLSARTQPLFRVNKAPGEAVLEGPLQEDSLQTLMKEERPMSPLGLSEKHAPFPSTYVPGDLTTHKGEKLLCCHSDTNHTIYFSPSAPLSHPISFKGSGSLRVQIEQRRTKAGTQLHSPEAFDVTDSSAPRKRGRGRRRGDLTAATQRGRRPVTRPQARPLPQQRETASLARITPAY</sequence>
<dbReference type="EMBL" id="JAINUF010000002">
    <property type="protein sequence ID" value="KAJ8375996.1"/>
    <property type="molecule type" value="Genomic_DNA"/>
</dbReference>
<feature type="region of interest" description="Disordered" evidence="1">
    <location>
        <begin position="1"/>
        <end position="28"/>
    </location>
</feature>
<name>A0A9Q1G6P7_SYNKA</name>
<accession>A0A9Q1G6P7</accession>
<keyword evidence="3" id="KW-1185">Reference proteome</keyword>
<reference evidence="2" key="1">
    <citation type="journal article" date="2023" name="Science">
        <title>Genome structures resolve the early diversification of teleost fishes.</title>
        <authorList>
            <person name="Parey E."/>
            <person name="Louis A."/>
            <person name="Montfort J."/>
            <person name="Bouchez O."/>
            <person name="Roques C."/>
            <person name="Iampietro C."/>
            <person name="Lluch J."/>
            <person name="Castinel A."/>
            <person name="Donnadieu C."/>
            <person name="Desvignes T."/>
            <person name="Floi Bucao C."/>
            <person name="Jouanno E."/>
            <person name="Wen M."/>
            <person name="Mejri S."/>
            <person name="Dirks R."/>
            <person name="Jansen H."/>
            <person name="Henkel C."/>
            <person name="Chen W.J."/>
            <person name="Zahm M."/>
            <person name="Cabau C."/>
            <person name="Klopp C."/>
            <person name="Thompson A.W."/>
            <person name="Robinson-Rechavi M."/>
            <person name="Braasch I."/>
            <person name="Lecointre G."/>
            <person name="Bobe J."/>
            <person name="Postlethwait J.H."/>
            <person name="Berthelot C."/>
            <person name="Roest Crollius H."/>
            <person name="Guiguen Y."/>
        </authorList>
    </citation>
    <scope>NUCLEOTIDE SEQUENCE</scope>
    <source>
        <strain evidence="2">WJC10195</strain>
    </source>
</reference>
<evidence type="ECO:0000313" key="3">
    <source>
        <dbReference type="Proteomes" id="UP001152622"/>
    </source>
</evidence>
<protein>
    <submittedName>
        <fullName evidence="2">Uncharacterized protein</fullName>
    </submittedName>
</protein>
<evidence type="ECO:0000256" key="1">
    <source>
        <dbReference type="SAM" id="MobiDB-lite"/>
    </source>
</evidence>
<comment type="caution">
    <text evidence="2">The sequence shown here is derived from an EMBL/GenBank/DDBJ whole genome shotgun (WGS) entry which is preliminary data.</text>
</comment>
<organism evidence="2 3">
    <name type="scientific">Synaphobranchus kaupii</name>
    <name type="common">Kaup's arrowtooth eel</name>
    <dbReference type="NCBI Taxonomy" id="118154"/>
    <lineage>
        <taxon>Eukaryota</taxon>
        <taxon>Metazoa</taxon>
        <taxon>Chordata</taxon>
        <taxon>Craniata</taxon>
        <taxon>Vertebrata</taxon>
        <taxon>Euteleostomi</taxon>
        <taxon>Actinopterygii</taxon>
        <taxon>Neopterygii</taxon>
        <taxon>Teleostei</taxon>
        <taxon>Anguilliformes</taxon>
        <taxon>Synaphobranchidae</taxon>
        <taxon>Synaphobranchus</taxon>
    </lineage>
</organism>
<feature type="region of interest" description="Disordered" evidence="1">
    <location>
        <begin position="197"/>
        <end position="266"/>
    </location>
</feature>
<dbReference type="Proteomes" id="UP001152622">
    <property type="component" value="Chromosome 2"/>
</dbReference>
<evidence type="ECO:0000313" key="2">
    <source>
        <dbReference type="EMBL" id="KAJ8375996.1"/>
    </source>
</evidence>
<proteinExistence type="predicted"/>
<gene>
    <name evidence="2" type="ORF">SKAU_G00065760</name>
</gene>
<dbReference type="AlphaFoldDB" id="A0A9Q1G6P7"/>